<dbReference type="NCBIfam" id="TIGR00175">
    <property type="entry name" value="mito_nad_idh"/>
    <property type="match status" value="1"/>
</dbReference>
<dbReference type="InterPro" id="IPR024084">
    <property type="entry name" value="IsoPropMal-DH-like_dom"/>
</dbReference>
<evidence type="ECO:0000259" key="6">
    <source>
        <dbReference type="SMART" id="SM01329"/>
    </source>
</evidence>
<keyword evidence="3" id="KW-0816">Tricarboxylic acid cycle</keyword>
<comment type="subcellular location">
    <subcellularLocation>
        <location evidence="1">Mitochondrion</location>
    </subcellularLocation>
</comment>
<dbReference type="FunFam" id="3.40.718.10:FF:000001">
    <property type="entry name" value="Isocitrate dehydrogenase [NAD] subunit, mitochondrial"/>
    <property type="match status" value="1"/>
</dbReference>
<evidence type="ECO:0000256" key="4">
    <source>
        <dbReference type="ARBA" id="ARBA00022946"/>
    </source>
</evidence>
<evidence type="ECO:0000313" key="8">
    <source>
        <dbReference type="Proteomes" id="UP001627154"/>
    </source>
</evidence>
<dbReference type="PANTHER" id="PTHR11835:SF60">
    <property type="entry name" value="ISOCITRATE DEHYDROGENASE [NAD] SUBUNIT, MITOCHONDRIAL"/>
    <property type="match status" value="1"/>
</dbReference>
<evidence type="ECO:0000313" key="7">
    <source>
        <dbReference type="EMBL" id="KAL3391570.1"/>
    </source>
</evidence>
<keyword evidence="8" id="KW-1185">Reference proteome</keyword>
<evidence type="ECO:0000256" key="2">
    <source>
        <dbReference type="ARBA" id="ARBA00007769"/>
    </source>
</evidence>
<dbReference type="EMBL" id="JBJJXI010000108">
    <property type="protein sequence ID" value="KAL3391570.1"/>
    <property type="molecule type" value="Genomic_DNA"/>
</dbReference>
<reference evidence="7 8" key="1">
    <citation type="journal article" date="2024" name="bioRxiv">
        <title>A reference genome for Trichogramma kaykai: A tiny desert-dwelling parasitoid wasp with competing sex-ratio distorters.</title>
        <authorList>
            <person name="Culotta J."/>
            <person name="Lindsey A.R."/>
        </authorList>
    </citation>
    <scope>NUCLEOTIDE SEQUENCE [LARGE SCALE GENOMIC DNA]</scope>
    <source>
        <strain evidence="7 8">KSX58</strain>
    </source>
</reference>
<comment type="caution">
    <text evidence="7">The sequence shown here is derived from an EMBL/GenBank/DDBJ whole genome shotgun (WGS) entry which is preliminary data.</text>
</comment>
<dbReference type="InterPro" id="IPR004434">
    <property type="entry name" value="Isocitrate_DH_NAD"/>
</dbReference>
<accession>A0ABD2WER6</accession>
<dbReference type="GO" id="GO:0005739">
    <property type="term" value="C:mitochondrion"/>
    <property type="evidence" value="ECO:0007669"/>
    <property type="project" value="UniProtKB-SubCell"/>
</dbReference>
<organism evidence="7 8">
    <name type="scientific">Trichogramma kaykai</name>
    <dbReference type="NCBI Taxonomy" id="54128"/>
    <lineage>
        <taxon>Eukaryota</taxon>
        <taxon>Metazoa</taxon>
        <taxon>Ecdysozoa</taxon>
        <taxon>Arthropoda</taxon>
        <taxon>Hexapoda</taxon>
        <taxon>Insecta</taxon>
        <taxon>Pterygota</taxon>
        <taxon>Neoptera</taxon>
        <taxon>Endopterygota</taxon>
        <taxon>Hymenoptera</taxon>
        <taxon>Apocrita</taxon>
        <taxon>Proctotrupomorpha</taxon>
        <taxon>Chalcidoidea</taxon>
        <taxon>Trichogrammatidae</taxon>
        <taxon>Trichogramma</taxon>
    </lineage>
</organism>
<dbReference type="GO" id="GO:0006099">
    <property type="term" value="P:tricarboxylic acid cycle"/>
    <property type="evidence" value="ECO:0007669"/>
    <property type="project" value="UniProtKB-KW"/>
</dbReference>
<dbReference type="Gene3D" id="3.40.718.10">
    <property type="entry name" value="Isopropylmalate Dehydrogenase"/>
    <property type="match status" value="1"/>
</dbReference>
<feature type="domain" description="Isopropylmalate dehydrogenase-like" evidence="6">
    <location>
        <begin position="55"/>
        <end position="376"/>
    </location>
</feature>
<evidence type="ECO:0000256" key="3">
    <source>
        <dbReference type="ARBA" id="ARBA00022532"/>
    </source>
</evidence>
<keyword evidence="5" id="KW-0496">Mitochondrion</keyword>
<keyword evidence="4" id="KW-0809">Transit peptide</keyword>
<dbReference type="SMART" id="SM01329">
    <property type="entry name" value="Iso_dh"/>
    <property type="match status" value="1"/>
</dbReference>
<dbReference type="SUPFAM" id="SSF53659">
    <property type="entry name" value="Isocitrate/Isopropylmalate dehydrogenase-like"/>
    <property type="match status" value="1"/>
</dbReference>
<dbReference type="PANTHER" id="PTHR11835">
    <property type="entry name" value="DECARBOXYLATING DEHYDROGENASES-ISOCITRATE, ISOPROPYLMALATE, TARTRATE"/>
    <property type="match status" value="1"/>
</dbReference>
<name>A0ABD2WER6_9HYME</name>
<protein>
    <recommendedName>
        <fullName evidence="6">Isopropylmalate dehydrogenase-like domain-containing protein</fullName>
    </recommendedName>
</protein>
<evidence type="ECO:0000256" key="5">
    <source>
        <dbReference type="ARBA" id="ARBA00023128"/>
    </source>
</evidence>
<dbReference type="Pfam" id="PF00180">
    <property type="entry name" value="Iso_dh"/>
    <property type="match status" value="1"/>
</dbReference>
<comment type="similarity">
    <text evidence="2">Belongs to the isocitrate and isopropylmalate dehydrogenases family.</text>
</comment>
<evidence type="ECO:0000256" key="1">
    <source>
        <dbReference type="ARBA" id="ARBA00004173"/>
    </source>
</evidence>
<gene>
    <name evidence="7" type="ORF">TKK_013509</name>
</gene>
<proteinExistence type="inferred from homology"/>
<dbReference type="AlphaFoldDB" id="A0ABD2WER6"/>
<sequence length="388" mass="42681">MYTMTMRKAVLSCNCLRLQQFPYATAVPTADFQPRRRSIAQHKAHPRVYYGGRHTVTLLPGAGTGPELMDYVKKIFKYTGVPVDFEEIEIADNSTTDDLDYAITSIQRNGIALKGNIESNCLTSENLVGNVTLRKELDLYVNMVQCVSFPGTSARFNNVDITIIRQNVEGEYSMLEHQTTDGVVESLKIVTEENAKRIARYAFEHAINNGRKKVTIVHKANIMKLSDGLFLETARSVGEDYPEIACNDMIVDNACMQLVSNPHQFDMILTSNLYGSVISNVVCGLLGGVGIYSGRNVGENHVIFEPATRNSGHSIAGKNIANPVAMLHAASDMLQHLGLDKYAELIKAGIRGSLRDRVCTPDLGGTATSQEVVASIMKHIETALQSHQ</sequence>
<dbReference type="Proteomes" id="UP001627154">
    <property type="component" value="Unassembled WGS sequence"/>
</dbReference>